<dbReference type="InterPro" id="IPR045179">
    <property type="entry name" value="YgfZ/GcvT"/>
</dbReference>
<comment type="caution">
    <text evidence="2">The sequence shown here is derived from an EMBL/GenBank/DDBJ whole genome shotgun (WGS) entry which is preliminary data.</text>
</comment>
<dbReference type="InterPro" id="IPR017703">
    <property type="entry name" value="YgfZ/GCV_T_CS"/>
</dbReference>
<dbReference type="PANTHER" id="PTHR22602">
    <property type="entry name" value="TRANSFERASE CAF17, MITOCHONDRIAL-RELATED"/>
    <property type="match status" value="1"/>
</dbReference>
<evidence type="ECO:0000313" key="2">
    <source>
        <dbReference type="EMBL" id="TCS39493.1"/>
    </source>
</evidence>
<evidence type="ECO:0000313" key="3">
    <source>
        <dbReference type="Proteomes" id="UP000295382"/>
    </source>
</evidence>
<keyword evidence="3" id="KW-1185">Reference proteome</keyword>
<dbReference type="Gene3D" id="2.40.30.160">
    <property type="match status" value="1"/>
</dbReference>
<dbReference type="AlphaFoldDB" id="A0A4R3I377"/>
<dbReference type="Gene3D" id="3.30.70.1400">
    <property type="entry name" value="Aminomethyltransferase beta-barrel domains"/>
    <property type="match status" value="1"/>
</dbReference>
<proteinExistence type="predicted"/>
<dbReference type="Pfam" id="PF01571">
    <property type="entry name" value="GCV_T"/>
    <property type="match status" value="1"/>
</dbReference>
<name>A0A4R3I377_PAULE</name>
<feature type="domain" description="GCVT N-terminal" evidence="1">
    <location>
        <begin position="45"/>
        <end position="154"/>
    </location>
</feature>
<evidence type="ECO:0000259" key="1">
    <source>
        <dbReference type="Pfam" id="PF01571"/>
    </source>
</evidence>
<protein>
    <recommendedName>
        <fullName evidence="1">GCVT N-terminal domain-containing protein</fullName>
    </recommendedName>
</protein>
<dbReference type="RefSeq" id="WP_132256850.1">
    <property type="nucleotide sequence ID" value="NZ_SLZQ01000001.1"/>
</dbReference>
<organism evidence="2 3">
    <name type="scientific">Paucimonas lemoignei</name>
    <name type="common">Pseudomonas lemoignei</name>
    <dbReference type="NCBI Taxonomy" id="29443"/>
    <lineage>
        <taxon>Bacteria</taxon>
        <taxon>Pseudomonadati</taxon>
        <taxon>Pseudomonadota</taxon>
        <taxon>Betaproteobacteria</taxon>
        <taxon>Burkholderiales</taxon>
        <taxon>Burkholderiaceae</taxon>
        <taxon>Paucimonas</taxon>
    </lineage>
</organism>
<dbReference type="InterPro" id="IPR006222">
    <property type="entry name" value="GCVT_N"/>
</dbReference>
<dbReference type="PANTHER" id="PTHR22602:SF0">
    <property type="entry name" value="TRANSFERASE CAF17, MITOCHONDRIAL-RELATED"/>
    <property type="match status" value="1"/>
</dbReference>
<gene>
    <name evidence="2" type="ORF">EDC30_101449</name>
</gene>
<dbReference type="NCBIfam" id="TIGR03317">
    <property type="entry name" value="ygfZ_signature"/>
    <property type="match status" value="1"/>
</dbReference>
<reference evidence="2 3" key="1">
    <citation type="submission" date="2019-03" db="EMBL/GenBank/DDBJ databases">
        <title>Genomic Encyclopedia of Type Strains, Phase IV (KMG-IV): sequencing the most valuable type-strain genomes for metagenomic binning, comparative biology and taxonomic classification.</title>
        <authorList>
            <person name="Goeker M."/>
        </authorList>
    </citation>
    <scope>NUCLEOTIDE SEQUENCE [LARGE SCALE GENOMIC DNA]</scope>
    <source>
        <strain evidence="2 3">DSM 7445</strain>
    </source>
</reference>
<dbReference type="OrthoDB" id="9796287at2"/>
<dbReference type="SUPFAM" id="SSF103025">
    <property type="entry name" value="Folate-binding domain"/>
    <property type="match status" value="1"/>
</dbReference>
<dbReference type="Gene3D" id="3.30.70.1630">
    <property type="match status" value="1"/>
</dbReference>
<dbReference type="EMBL" id="SLZQ01000001">
    <property type="protein sequence ID" value="TCS39493.1"/>
    <property type="molecule type" value="Genomic_DNA"/>
</dbReference>
<sequence>MHPWQQFLTEQGFRFAAEAAHEAIGPDPLVWSESAADGFVAPLTDLGLIAFTGDEAAHFLHNQLTNDIEHLGPGEARLAAYCSPKGRMLASFLAWRTDDAVMLELPRAIQLPVQKRLQMFILRSKVKVADRSDELVVLGLGGAKAGAALASRFGELPATPYAKLDSEAGTLVRVADAFGAPRYQWITSVEQAQQAWPELARTLRPAGTSLWRLADILAGVPRIVAATQESFVPQMINFEVIGGVNFKKGCYPGQEIVARSQYLGKLKRRMNLATVDAASLTGTVEAGMEVFTPTDPEQPCGMVVNAERSSPTEFAMLVELKTSVLEAGTIHLASATGAVLNIQPLPYAIPDAA</sequence>
<dbReference type="GO" id="GO:0016226">
    <property type="term" value="P:iron-sulfur cluster assembly"/>
    <property type="evidence" value="ECO:0007669"/>
    <property type="project" value="TreeGrafter"/>
</dbReference>
<dbReference type="Proteomes" id="UP000295382">
    <property type="component" value="Unassembled WGS sequence"/>
</dbReference>
<accession>A0A4R3I377</accession>